<comment type="caution">
    <text evidence="1">The sequence shown here is derived from an EMBL/GenBank/DDBJ whole genome shotgun (WGS) entry which is preliminary data.</text>
</comment>
<dbReference type="EMBL" id="JAKZEL010000001">
    <property type="protein sequence ID" value="KAI4549081.1"/>
    <property type="molecule type" value="Genomic_DNA"/>
</dbReference>
<gene>
    <name evidence="1" type="ORF">MG293_001411</name>
</gene>
<proteinExistence type="predicted"/>
<evidence type="ECO:0000313" key="2">
    <source>
        <dbReference type="Proteomes" id="UP001214576"/>
    </source>
</evidence>
<organism evidence="1 2">
    <name type="scientific">Ovis ammon polii</name>
    <dbReference type="NCBI Taxonomy" id="230172"/>
    <lineage>
        <taxon>Eukaryota</taxon>
        <taxon>Metazoa</taxon>
        <taxon>Chordata</taxon>
        <taxon>Craniata</taxon>
        <taxon>Vertebrata</taxon>
        <taxon>Euteleostomi</taxon>
        <taxon>Mammalia</taxon>
        <taxon>Eutheria</taxon>
        <taxon>Laurasiatheria</taxon>
        <taxon>Artiodactyla</taxon>
        <taxon>Ruminantia</taxon>
        <taxon>Pecora</taxon>
        <taxon>Bovidae</taxon>
        <taxon>Caprinae</taxon>
        <taxon>Ovis</taxon>
    </lineage>
</organism>
<protein>
    <submittedName>
        <fullName evidence="1">Uncharacterized protein</fullName>
    </submittedName>
</protein>
<evidence type="ECO:0000313" key="1">
    <source>
        <dbReference type="EMBL" id="KAI4549081.1"/>
    </source>
</evidence>
<sequence>MRKVNEKETKRNRCIVFQVNSVLEPKHRELLDSKVGEIFPGTDDRAWALGFPNPEDCQSDPVCQSCVQKTARKENSESEKFSNLPKIIQLRNGAQDPPAGSKQTCRCHKKDGLQPLHVFDHDYLDSIQQPWVLLCHVGTHLEHQSWYEDSVDFGALDLLTHECDLPKTSSALYPHQSFIPWTDEVLLKKKRDVES</sequence>
<name>A0AAD4UN04_OVIAM</name>
<dbReference type="Proteomes" id="UP001214576">
    <property type="component" value="Unassembled WGS sequence"/>
</dbReference>
<reference evidence="1" key="1">
    <citation type="submission" date="2022-03" db="EMBL/GenBank/DDBJ databases">
        <title>Genomic analyses of argali, domestic sheep and their hybrids provide insights into chromosomal evolution, heterosis and genetic basis of agronomic traits.</title>
        <authorList>
            <person name="Li M."/>
        </authorList>
    </citation>
    <scope>NUCLEOTIDE SEQUENCE</scope>
    <source>
        <strain evidence="1">CAU-MHL-2022a</strain>
        <tissue evidence="1">Skin</tissue>
    </source>
</reference>
<keyword evidence="2" id="KW-1185">Reference proteome</keyword>
<accession>A0AAD4UN04</accession>
<dbReference type="AlphaFoldDB" id="A0AAD4UN04"/>